<accession>A0ABV8RRE3</accession>
<proteinExistence type="predicted"/>
<sequence>MGGFEPAPDETRILQAVIAADMFFHLAIAAQQSVGQGILCCPLHGGCPGVSRPNGLHRGKNESRLHRRSACSLKSTKIIQDLIGKQRLLADGINDCGHATDESLPYFATPIGMRCPGDAIHDLVWRIGLFVGALSGSPPTRLHRQ</sequence>
<evidence type="ECO:0000313" key="1">
    <source>
        <dbReference type="EMBL" id="MFC4295978.1"/>
    </source>
</evidence>
<comment type="caution">
    <text evidence="1">The sequence shown here is derived from an EMBL/GenBank/DDBJ whole genome shotgun (WGS) entry which is preliminary data.</text>
</comment>
<organism evidence="1 2">
    <name type="scientific">Novosphingobium tardum</name>
    <dbReference type="NCBI Taxonomy" id="1538021"/>
    <lineage>
        <taxon>Bacteria</taxon>
        <taxon>Pseudomonadati</taxon>
        <taxon>Pseudomonadota</taxon>
        <taxon>Alphaproteobacteria</taxon>
        <taxon>Sphingomonadales</taxon>
        <taxon>Sphingomonadaceae</taxon>
        <taxon>Novosphingobium</taxon>
    </lineage>
</organism>
<reference evidence="2" key="1">
    <citation type="journal article" date="2019" name="Int. J. Syst. Evol. Microbiol.">
        <title>The Global Catalogue of Microorganisms (GCM) 10K type strain sequencing project: providing services to taxonomists for standard genome sequencing and annotation.</title>
        <authorList>
            <consortium name="The Broad Institute Genomics Platform"/>
            <consortium name="The Broad Institute Genome Sequencing Center for Infectious Disease"/>
            <person name="Wu L."/>
            <person name="Ma J."/>
        </authorList>
    </citation>
    <scope>NUCLEOTIDE SEQUENCE [LARGE SCALE GENOMIC DNA]</scope>
    <source>
        <strain evidence="2">CGMCC 1.12989</strain>
    </source>
</reference>
<protein>
    <submittedName>
        <fullName evidence="1">Uncharacterized protein</fullName>
    </submittedName>
</protein>
<dbReference type="RefSeq" id="WP_379539433.1">
    <property type="nucleotide sequence ID" value="NZ_JBHSDR010000006.1"/>
</dbReference>
<evidence type="ECO:0000313" key="2">
    <source>
        <dbReference type="Proteomes" id="UP001595828"/>
    </source>
</evidence>
<dbReference type="Proteomes" id="UP001595828">
    <property type="component" value="Unassembled WGS sequence"/>
</dbReference>
<keyword evidence="2" id="KW-1185">Reference proteome</keyword>
<dbReference type="EMBL" id="JBHSDR010000006">
    <property type="protein sequence ID" value="MFC4295978.1"/>
    <property type="molecule type" value="Genomic_DNA"/>
</dbReference>
<gene>
    <name evidence="1" type="ORF">ACFO0A_13030</name>
</gene>
<name>A0ABV8RRE3_9SPHN</name>